<dbReference type="EMBL" id="BFAD01000001">
    <property type="protein sequence ID" value="GBE77332.1"/>
    <property type="molecule type" value="Genomic_DNA"/>
</dbReference>
<sequence length="115" mass="12997">MHALDLFGYAHLFDTSPGGIALPTRDSRKNQHEPSECRSLSMPVQPGLPMCLSGYHRSFWCHVHHSILTSYLFNRCRSGTISCGTRNDTFRGVRHITWPHMQGRIAMSVCLMLPA</sequence>
<proteinExistence type="predicted"/>
<dbReference type="Proteomes" id="UP000287166">
    <property type="component" value="Unassembled WGS sequence"/>
</dbReference>
<protein>
    <submittedName>
        <fullName evidence="2">Uncharacterized protein</fullName>
    </submittedName>
</protein>
<dbReference type="InParanoid" id="A0A401G592"/>
<name>A0A401G592_9APHY</name>
<dbReference type="AlphaFoldDB" id="A0A401G592"/>
<organism evidence="2 3">
    <name type="scientific">Sparassis crispa</name>
    <dbReference type="NCBI Taxonomy" id="139825"/>
    <lineage>
        <taxon>Eukaryota</taxon>
        <taxon>Fungi</taxon>
        <taxon>Dikarya</taxon>
        <taxon>Basidiomycota</taxon>
        <taxon>Agaricomycotina</taxon>
        <taxon>Agaricomycetes</taxon>
        <taxon>Polyporales</taxon>
        <taxon>Sparassidaceae</taxon>
        <taxon>Sparassis</taxon>
    </lineage>
</organism>
<dbReference type="GeneID" id="38774249"/>
<feature type="compositionally biased region" description="Basic and acidic residues" evidence="1">
    <location>
        <begin position="25"/>
        <end position="36"/>
    </location>
</feature>
<evidence type="ECO:0000313" key="2">
    <source>
        <dbReference type="EMBL" id="GBE77332.1"/>
    </source>
</evidence>
<gene>
    <name evidence="2" type="ORF">SCP_0102050</name>
</gene>
<evidence type="ECO:0000313" key="3">
    <source>
        <dbReference type="Proteomes" id="UP000287166"/>
    </source>
</evidence>
<evidence type="ECO:0000256" key="1">
    <source>
        <dbReference type="SAM" id="MobiDB-lite"/>
    </source>
</evidence>
<keyword evidence="3" id="KW-1185">Reference proteome</keyword>
<dbReference type="RefSeq" id="XP_027608245.1">
    <property type="nucleotide sequence ID" value="XM_027752444.1"/>
</dbReference>
<feature type="region of interest" description="Disordered" evidence="1">
    <location>
        <begin position="20"/>
        <end position="39"/>
    </location>
</feature>
<reference evidence="2 3" key="1">
    <citation type="journal article" date="2018" name="Sci. Rep.">
        <title>Genome sequence of the cauliflower mushroom Sparassis crispa (Hanabiratake) and its association with beneficial usage.</title>
        <authorList>
            <person name="Kiyama R."/>
            <person name="Furutani Y."/>
            <person name="Kawaguchi K."/>
            <person name="Nakanishi T."/>
        </authorList>
    </citation>
    <scope>NUCLEOTIDE SEQUENCE [LARGE SCALE GENOMIC DNA]</scope>
</reference>
<accession>A0A401G592</accession>
<comment type="caution">
    <text evidence="2">The sequence shown here is derived from an EMBL/GenBank/DDBJ whole genome shotgun (WGS) entry which is preliminary data.</text>
</comment>